<dbReference type="EMBL" id="WJBE01000002">
    <property type="protein sequence ID" value="MBC3898523.1"/>
    <property type="molecule type" value="Genomic_DNA"/>
</dbReference>
<dbReference type="InterPro" id="IPR027417">
    <property type="entry name" value="P-loop_NTPase"/>
</dbReference>
<dbReference type="SUPFAM" id="SSF52540">
    <property type="entry name" value="P-loop containing nucleoside triphosphate hydrolases"/>
    <property type="match status" value="1"/>
</dbReference>
<dbReference type="PANTHER" id="PTHR35372:SF2">
    <property type="entry name" value="SF3 HELICASE DOMAIN-CONTAINING PROTEIN"/>
    <property type="match status" value="1"/>
</dbReference>
<evidence type="ECO:0000313" key="5">
    <source>
        <dbReference type="EMBL" id="MBC3898523.1"/>
    </source>
</evidence>
<comment type="caution">
    <text evidence="5">The sequence shown here is derived from an EMBL/GenBank/DDBJ whole genome shotgun (WGS) entry which is preliminary data.</text>
</comment>
<keyword evidence="3" id="KW-0067">ATP-binding</keyword>
<dbReference type="Pfam" id="PF08706">
    <property type="entry name" value="D5_N"/>
    <property type="match status" value="1"/>
</dbReference>
<dbReference type="Pfam" id="PF19263">
    <property type="entry name" value="DUF5906"/>
    <property type="match status" value="1"/>
</dbReference>
<dbReference type="PANTHER" id="PTHR35372">
    <property type="entry name" value="ATP BINDING PROTEIN-RELATED"/>
    <property type="match status" value="1"/>
</dbReference>
<dbReference type="Proteomes" id="UP000622405">
    <property type="component" value="Unassembled WGS sequence"/>
</dbReference>
<gene>
    <name evidence="5" type="ORF">GH811_02685</name>
</gene>
<name>A0ABR6YTM7_9FIRM</name>
<organism evidence="5 6">
    <name type="scientific">Acetobacterium malicum</name>
    <dbReference type="NCBI Taxonomy" id="52692"/>
    <lineage>
        <taxon>Bacteria</taxon>
        <taxon>Bacillati</taxon>
        <taxon>Bacillota</taxon>
        <taxon>Clostridia</taxon>
        <taxon>Eubacteriales</taxon>
        <taxon>Eubacteriaceae</taxon>
        <taxon>Acetobacterium</taxon>
    </lineage>
</organism>
<keyword evidence="2" id="KW-0378">Hydrolase</keyword>
<dbReference type="Gene3D" id="3.40.50.300">
    <property type="entry name" value="P-loop containing nucleotide triphosphate hydrolases"/>
    <property type="match status" value="1"/>
</dbReference>
<evidence type="ECO:0000256" key="2">
    <source>
        <dbReference type="ARBA" id="ARBA00022801"/>
    </source>
</evidence>
<evidence type="ECO:0000256" key="1">
    <source>
        <dbReference type="ARBA" id="ARBA00022741"/>
    </source>
</evidence>
<protein>
    <recommendedName>
        <fullName evidence="4">SF3 helicase domain-containing protein</fullName>
    </recommendedName>
</protein>
<feature type="domain" description="SF3 helicase" evidence="4">
    <location>
        <begin position="191"/>
        <end position="345"/>
    </location>
</feature>
<proteinExistence type="predicted"/>
<reference evidence="5 6" key="1">
    <citation type="journal article" date="2020" name="mSystems">
        <title>Defining Genomic and Predicted Metabolic Features of the Acetobacterium Genus.</title>
        <authorList>
            <person name="Ross D.E."/>
            <person name="Marshall C.W."/>
            <person name="Gulliver D."/>
            <person name="May H.D."/>
            <person name="Norman R.S."/>
        </authorList>
    </citation>
    <scope>NUCLEOTIDE SEQUENCE [LARGE SCALE GENOMIC DNA]</scope>
    <source>
        <strain evidence="5 6">DSM 4132</strain>
    </source>
</reference>
<dbReference type="PROSITE" id="PS51206">
    <property type="entry name" value="SF3_HELICASE_1"/>
    <property type="match status" value="1"/>
</dbReference>
<dbReference type="RefSeq" id="WP_186893185.1">
    <property type="nucleotide sequence ID" value="NZ_WJBE01000002.1"/>
</dbReference>
<dbReference type="InterPro" id="IPR014818">
    <property type="entry name" value="Phage/plasmid_primase_P4_C"/>
</dbReference>
<evidence type="ECO:0000313" key="6">
    <source>
        <dbReference type="Proteomes" id="UP000622405"/>
    </source>
</evidence>
<sequence>MEANNYEFDPFDYLNGNKLIKTTGEELLNDLRKIGFEAMMPKIPENKIRFDFNPTLFAMYMSECVIGRLIVNGDIALYRRKEGYYEIVDDIVLGKLIMALMSQGGLKLWSTSRETHAIAGYKRILNDMVVQFDTEDIINLKNGVYDLATGELKPHSPDYLTLGRIDTAYDPEAEAPFFKKFIEDICCHDQELIQVMYEIIGYTLTRSIKAEKCFYFYGNGANGKSTLIKVIHQLVGRHNISEVSLAMLSESFGLESLIGKYINIVGENEVKGKMATEILKAIISGDPMSIPRKYKKALEVVLICKLIHVINNLPQVDDISDGYWRKVMVIPFNAKFKGVKADKFLMEKLSDECSGILNLALIGLKRLEANNYEFSNCKVISEIGKQYQLSQKPAVEYFLENYNGDPTYRIHKTFVYNNFCEWAKENGKTSLSSQKFWGMLELYWQENGIAYAYKKSTGTRYLVGFAEKPLDEEGGIDQTTKSVPSVVKYEPDCA</sequence>
<keyword evidence="6" id="KW-1185">Reference proteome</keyword>
<dbReference type="InterPro" id="IPR014015">
    <property type="entry name" value="Helicase_SF3_DNA-vir"/>
</dbReference>
<dbReference type="InterPro" id="IPR051620">
    <property type="entry name" value="ORF904-like_C"/>
</dbReference>
<dbReference type="SMART" id="SM00885">
    <property type="entry name" value="D5_N"/>
    <property type="match status" value="1"/>
</dbReference>
<dbReference type="InterPro" id="IPR006500">
    <property type="entry name" value="Helicase_put_C_phage/plasmid"/>
</dbReference>
<evidence type="ECO:0000259" key="4">
    <source>
        <dbReference type="PROSITE" id="PS51206"/>
    </source>
</evidence>
<evidence type="ECO:0000256" key="3">
    <source>
        <dbReference type="ARBA" id="ARBA00022840"/>
    </source>
</evidence>
<keyword evidence="1" id="KW-0547">Nucleotide-binding</keyword>
<accession>A0ABR6YTM7</accession>
<dbReference type="InterPro" id="IPR045455">
    <property type="entry name" value="NrS-1_pol-like_helicase"/>
</dbReference>
<dbReference type="NCBIfam" id="TIGR01613">
    <property type="entry name" value="primase_Cterm"/>
    <property type="match status" value="1"/>
</dbReference>